<keyword evidence="2" id="KW-1185">Reference proteome</keyword>
<name>A0AC61MS97_9FIRM</name>
<proteinExistence type="predicted"/>
<evidence type="ECO:0000313" key="2">
    <source>
        <dbReference type="Proteomes" id="UP000595814"/>
    </source>
</evidence>
<dbReference type="EMBL" id="CP066744">
    <property type="protein sequence ID" value="QQK08485.1"/>
    <property type="molecule type" value="Genomic_DNA"/>
</dbReference>
<accession>A0AC61MS97</accession>
<gene>
    <name evidence="1" type="ORF">JFY71_02810</name>
</gene>
<organism evidence="1 2">
    <name type="scientific">Miniphocaeibacter halophilus</name>
    <dbReference type="NCBI Taxonomy" id="2931922"/>
    <lineage>
        <taxon>Bacteria</taxon>
        <taxon>Bacillati</taxon>
        <taxon>Bacillota</taxon>
        <taxon>Tissierellia</taxon>
        <taxon>Tissierellales</taxon>
        <taxon>Peptoniphilaceae</taxon>
        <taxon>Miniphocaeibacter</taxon>
    </lineage>
</organism>
<sequence length="254" mass="29060">MEKGLSINLIKYELRNSISNFMQLFFGIVFPIFMGYLIYIGGIKDMPKEIHSTFGTILYTGMPLIICNAIILIGYGANFSLELSEKTILRLKLFGFSEKTIILGKLISQFIILILGFFIYSIAMFMLIEIKTPTISGAIIYFISVYLLAIIIFLLSHGIANIFQKFGPTFAVSMTVFFLTQTLAGLMGLQPNIFPRFLQNIAHSIPYYYIAQDFHKVWLGESYNFVPFIQSMIFFAALSTTVLLISFYLRRRRK</sequence>
<reference evidence="1 2" key="1">
    <citation type="journal article" date="2022" name="Int. J. Syst. Evol. Microbiol.">
        <title>Miniphocaeibacter halophilus sp. nov., an ammonium-tolerant acetate-producing bacterium isolated from a biogas system.</title>
        <authorList>
            <person name="Schnurer A."/>
            <person name="Singh A."/>
            <person name="Bi S."/>
            <person name="Qiao W."/>
            <person name="Westerholm M."/>
        </authorList>
    </citation>
    <scope>NUCLEOTIDE SEQUENCE [LARGE SCALE GENOMIC DNA]</scope>
    <source>
        <strain evidence="1 2">AMB_01</strain>
    </source>
</reference>
<protein>
    <submittedName>
        <fullName evidence="1">ABC transporter permease</fullName>
    </submittedName>
</protein>
<dbReference type="Proteomes" id="UP000595814">
    <property type="component" value="Chromosome"/>
</dbReference>
<evidence type="ECO:0000313" key="1">
    <source>
        <dbReference type="EMBL" id="QQK08485.1"/>
    </source>
</evidence>